<feature type="domain" description="PH" evidence="2">
    <location>
        <begin position="38"/>
        <end position="160"/>
    </location>
</feature>
<gene>
    <name evidence="3" type="ORF">FB466_2162</name>
</gene>
<dbReference type="Proteomes" id="UP000318331">
    <property type="component" value="Unassembled WGS sequence"/>
</dbReference>
<evidence type="ECO:0000313" key="4">
    <source>
        <dbReference type="Proteomes" id="UP000318331"/>
    </source>
</evidence>
<dbReference type="InterPro" id="IPR057446">
    <property type="entry name" value="PH_bac"/>
</dbReference>
<keyword evidence="4" id="KW-1185">Reference proteome</keyword>
<evidence type="ECO:0000256" key="1">
    <source>
        <dbReference type="SAM" id="Phobius"/>
    </source>
</evidence>
<keyword evidence="1" id="KW-1133">Transmembrane helix</keyword>
<dbReference type="AlphaFoldDB" id="A0A543HS96"/>
<accession>A0A543HS96</accession>
<evidence type="ECO:0000313" key="3">
    <source>
        <dbReference type="EMBL" id="TQM61221.1"/>
    </source>
</evidence>
<name>A0A543HS96_9MICO</name>
<proteinExistence type="predicted"/>
<reference evidence="3 4" key="1">
    <citation type="submission" date="2019-06" db="EMBL/GenBank/DDBJ databases">
        <title>Sequencing the genomes of 1000 actinobacteria strains.</title>
        <authorList>
            <person name="Klenk H.-P."/>
        </authorList>
    </citation>
    <scope>NUCLEOTIDE SEQUENCE [LARGE SCALE GENOMIC DNA]</scope>
    <source>
        <strain evidence="3 4">DSM 18031</strain>
    </source>
</reference>
<evidence type="ECO:0000259" key="2">
    <source>
        <dbReference type="Pfam" id="PF25362"/>
    </source>
</evidence>
<comment type="caution">
    <text evidence="3">The sequence shown here is derived from an EMBL/GenBank/DDBJ whole genome shotgun (WGS) entry which is preliminary data.</text>
</comment>
<keyword evidence="1" id="KW-0812">Transmembrane</keyword>
<feature type="transmembrane region" description="Helical" evidence="1">
    <location>
        <begin position="6"/>
        <end position="25"/>
    </location>
</feature>
<dbReference type="EMBL" id="VFPN01000003">
    <property type="protein sequence ID" value="TQM61221.1"/>
    <property type="molecule type" value="Genomic_DNA"/>
</dbReference>
<dbReference type="OrthoDB" id="3826692at2"/>
<protein>
    <recommendedName>
        <fullName evidence="2">PH domain-containing protein</fullName>
    </recommendedName>
</protein>
<organism evidence="3 4">
    <name type="scientific">Klugiella xanthotipulae</name>
    <dbReference type="NCBI Taxonomy" id="244735"/>
    <lineage>
        <taxon>Bacteria</taxon>
        <taxon>Bacillati</taxon>
        <taxon>Actinomycetota</taxon>
        <taxon>Actinomycetes</taxon>
        <taxon>Micrococcales</taxon>
        <taxon>Microbacteriaceae</taxon>
        <taxon>Klugiella</taxon>
    </lineage>
</organism>
<dbReference type="Pfam" id="PF25362">
    <property type="entry name" value="bPH_11"/>
    <property type="match status" value="1"/>
</dbReference>
<keyword evidence="1" id="KW-0472">Membrane</keyword>
<dbReference type="RefSeq" id="WP_141918368.1">
    <property type="nucleotide sequence ID" value="NZ_BAAAYS010000004.1"/>
</dbReference>
<sequence length="178" mass="19349">MERLVPGLIVAGCVVLIFVVMWRAWSRRQRNSAESSALPEMLGDAGFEIFQTRALYVSTTPVNQPVERLALPRLTYRGFCSISVRTTGILVTIQGEAPIALSAELLCAVDTAQLTIDKVVERGGLVALTWTLFDSEGTPRLVDSYFRVTEPDDKSALISAISGLLNTPISSTHPAQEA</sequence>